<dbReference type="AlphaFoldDB" id="A0A1F2PET1"/>
<keyword evidence="2" id="KW-0812">Transmembrane</keyword>
<keyword evidence="2" id="KW-0472">Membrane</keyword>
<evidence type="ECO:0000256" key="2">
    <source>
        <dbReference type="SAM" id="Phobius"/>
    </source>
</evidence>
<name>A0A1F2PET1_9FIRM</name>
<sequence>MKSKKSRKSGENNSGTRTTRQTNLKIQKGIIAGAVIVILMALMVIPKYESYCEKKLILAEKERYNMELPDKMSEEHYLNELRVISQQLDDNRSRLPERLDTVSLYENIGRMAEVAKVGVISVEFGAADVQIDENLGMQINQDFQNSDEKTIIGPDGKILTRCEYVVVCTGNDDAFIDFLNELDRCVPVIRVISYEIEAEAMGEKRLRMRLESFGILADNRDNQVTVTGDQLDEAIK</sequence>
<keyword evidence="2" id="KW-1133">Transmembrane helix</keyword>
<dbReference type="EMBL" id="LKEU01000035">
    <property type="protein sequence ID" value="OFV69887.1"/>
    <property type="molecule type" value="Genomic_DNA"/>
</dbReference>
<evidence type="ECO:0000313" key="4">
    <source>
        <dbReference type="Proteomes" id="UP000176244"/>
    </source>
</evidence>
<evidence type="ECO:0000313" key="3">
    <source>
        <dbReference type="EMBL" id="OFV69887.1"/>
    </source>
</evidence>
<organism evidence="3 4">
    <name type="scientific">Acetobacterium wieringae</name>
    <dbReference type="NCBI Taxonomy" id="52694"/>
    <lineage>
        <taxon>Bacteria</taxon>
        <taxon>Bacillati</taxon>
        <taxon>Bacillota</taxon>
        <taxon>Clostridia</taxon>
        <taxon>Eubacteriales</taxon>
        <taxon>Eubacteriaceae</taxon>
        <taxon>Acetobacterium</taxon>
    </lineage>
</organism>
<dbReference type="OrthoDB" id="1778351at2"/>
<reference evidence="3 4" key="1">
    <citation type="submission" date="2015-09" db="EMBL/GenBank/DDBJ databases">
        <title>Genome sequence of Acetobacterium wieringae DSM 1911.</title>
        <authorList>
            <person name="Poehlein A."/>
            <person name="Bengelsdorf F.R."/>
            <person name="Schiel-Bengelsdorf B."/>
            <person name="Duerre P."/>
            <person name="Daniel R."/>
        </authorList>
    </citation>
    <scope>NUCLEOTIDE SEQUENCE [LARGE SCALE GENOMIC DNA]</scope>
    <source>
        <strain evidence="3 4">DSM 1911</strain>
    </source>
</reference>
<evidence type="ECO:0000256" key="1">
    <source>
        <dbReference type="SAM" id="MobiDB-lite"/>
    </source>
</evidence>
<comment type="caution">
    <text evidence="3">The sequence shown here is derived from an EMBL/GenBank/DDBJ whole genome shotgun (WGS) entry which is preliminary data.</text>
</comment>
<evidence type="ECO:0008006" key="5">
    <source>
        <dbReference type="Google" id="ProtNLM"/>
    </source>
</evidence>
<feature type="compositionally biased region" description="Polar residues" evidence="1">
    <location>
        <begin position="11"/>
        <end position="20"/>
    </location>
</feature>
<feature type="region of interest" description="Disordered" evidence="1">
    <location>
        <begin position="1"/>
        <end position="20"/>
    </location>
</feature>
<protein>
    <recommendedName>
        <fullName evidence="5">Pilus assembly protein, PilO</fullName>
    </recommendedName>
</protein>
<dbReference type="RefSeq" id="WP_070371803.1">
    <property type="nucleotide sequence ID" value="NZ_LKEU01000035.1"/>
</dbReference>
<gene>
    <name evidence="3" type="ORF">ACWI_25290</name>
</gene>
<dbReference type="STRING" id="52694.ACWI_25290"/>
<proteinExistence type="predicted"/>
<feature type="transmembrane region" description="Helical" evidence="2">
    <location>
        <begin position="30"/>
        <end position="48"/>
    </location>
</feature>
<accession>A0A1F2PET1</accession>
<dbReference type="Proteomes" id="UP000176244">
    <property type="component" value="Unassembled WGS sequence"/>
</dbReference>